<organism evidence="14 15">
    <name type="scientific">Sinorhizobium psoraleae</name>
    <dbReference type="NCBI Taxonomy" id="520838"/>
    <lineage>
        <taxon>Bacteria</taxon>
        <taxon>Pseudomonadati</taxon>
        <taxon>Pseudomonadota</taxon>
        <taxon>Alphaproteobacteria</taxon>
        <taxon>Hyphomicrobiales</taxon>
        <taxon>Rhizobiaceae</taxon>
        <taxon>Sinorhizobium/Ensifer group</taxon>
        <taxon>Sinorhizobium</taxon>
    </lineage>
</organism>
<dbReference type="InterPro" id="IPR057326">
    <property type="entry name" value="KR_dom"/>
</dbReference>
<evidence type="ECO:0000259" key="13">
    <source>
        <dbReference type="SMART" id="SM00822"/>
    </source>
</evidence>
<dbReference type="SUPFAM" id="SSF51735">
    <property type="entry name" value="NAD(P)-binding Rossmann-fold domains"/>
    <property type="match status" value="1"/>
</dbReference>
<keyword evidence="12" id="KW-0472">Membrane</keyword>
<dbReference type="PRINTS" id="PR00080">
    <property type="entry name" value="SDRFAMILY"/>
</dbReference>
<feature type="transmembrane region" description="Helical" evidence="12">
    <location>
        <begin position="136"/>
        <end position="154"/>
    </location>
</feature>
<dbReference type="CDD" id="cd08939">
    <property type="entry name" value="KDSR-like_SDR_c"/>
    <property type="match status" value="1"/>
</dbReference>
<dbReference type="SMART" id="SM00822">
    <property type="entry name" value="PKS_KR"/>
    <property type="match status" value="1"/>
</dbReference>
<reference evidence="14" key="1">
    <citation type="submission" date="2022-10" db="EMBL/GenBank/DDBJ databases">
        <title>Whole genome sequencing of three plant growth promoting bacteria isolated from Vachellia tortilis subsp. raddiana in Morocco.</title>
        <authorList>
            <person name="Hnini M."/>
            <person name="Zouagui R."/>
            <person name="Zouagui H."/>
            <person name="Chemao Elfihri M.-W."/>
            <person name="Ibrahimi A."/>
            <person name="Sbabou L."/>
            <person name="Aurag J."/>
        </authorList>
    </citation>
    <scope>NUCLEOTIDE SEQUENCE</scope>
    <source>
        <strain evidence="14">LMR678</strain>
    </source>
</reference>
<evidence type="ECO:0000256" key="11">
    <source>
        <dbReference type="RuleBase" id="RU000363"/>
    </source>
</evidence>
<evidence type="ECO:0000256" key="6">
    <source>
        <dbReference type="ARBA" id="ARBA00022857"/>
    </source>
</evidence>
<evidence type="ECO:0000256" key="2">
    <source>
        <dbReference type="ARBA" id="ARBA00004760"/>
    </source>
</evidence>
<keyword evidence="15" id="KW-1185">Reference proteome</keyword>
<keyword evidence="4" id="KW-0547">Nucleotide-binding</keyword>
<evidence type="ECO:0000256" key="12">
    <source>
        <dbReference type="SAM" id="Phobius"/>
    </source>
</evidence>
<keyword evidence="12" id="KW-0812">Transmembrane</keyword>
<dbReference type="PRINTS" id="PR00081">
    <property type="entry name" value="GDHRDH"/>
</dbReference>
<evidence type="ECO:0000313" key="15">
    <source>
        <dbReference type="Proteomes" id="UP001079430"/>
    </source>
</evidence>
<dbReference type="InterPro" id="IPR036291">
    <property type="entry name" value="NAD(P)-bd_dom_sf"/>
</dbReference>
<evidence type="ECO:0000256" key="9">
    <source>
        <dbReference type="ARBA" id="ARBA00023098"/>
    </source>
</evidence>
<evidence type="ECO:0000256" key="3">
    <source>
        <dbReference type="ARBA" id="ARBA00004991"/>
    </source>
</evidence>
<dbReference type="InterPro" id="IPR020904">
    <property type="entry name" value="Sc_DH/Rdtase_CS"/>
</dbReference>
<dbReference type="Pfam" id="PF00106">
    <property type="entry name" value="adh_short"/>
    <property type="match status" value="1"/>
</dbReference>
<comment type="similarity">
    <text evidence="11">Belongs to the short-chain dehydrogenases/reductases (SDR) family.</text>
</comment>
<keyword evidence="8" id="KW-0560">Oxidoreductase</keyword>
<evidence type="ECO:0000313" key="14">
    <source>
        <dbReference type="EMBL" id="MCZ4090374.1"/>
    </source>
</evidence>
<dbReference type="EMBL" id="JAPVOI010000004">
    <property type="protein sequence ID" value="MCZ4090374.1"/>
    <property type="molecule type" value="Genomic_DNA"/>
</dbReference>
<accession>A0ABT4KER0</accession>
<keyword evidence="12" id="KW-1133">Transmembrane helix</keyword>
<evidence type="ECO:0000256" key="8">
    <source>
        <dbReference type="ARBA" id="ARBA00023002"/>
    </source>
</evidence>
<proteinExistence type="inferred from homology"/>
<dbReference type="Proteomes" id="UP001079430">
    <property type="component" value="Unassembled WGS sequence"/>
</dbReference>
<feature type="domain" description="Ketoreductase" evidence="13">
    <location>
        <begin position="2"/>
        <end position="182"/>
    </location>
</feature>
<name>A0ABT4KER0_9HYPH</name>
<dbReference type="RefSeq" id="WP_269278436.1">
    <property type="nucleotide sequence ID" value="NZ_JAPVOI010000004.1"/>
</dbReference>
<evidence type="ECO:0000256" key="4">
    <source>
        <dbReference type="ARBA" id="ARBA00022741"/>
    </source>
</evidence>
<evidence type="ECO:0000256" key="5">
    <source>
        <dbReference type="ARBA" id="ARBA00022824"/>
    </source>
</evidence>
<evidence type="ECO:0000256" key="1">
    <source>
        <dbReference type="ARBA" id="ARBA00004240"/>
    </source>
</evidence>
<dbReference type="EC" id="1.1.1.102" evidence="10"/>
<comment type="caution">
    <text evidence="14">The sequence shown here is derived from an EMBL/GenBank/DDBJ whole genome shotgun (WGS) entry which is preliminary data.</text>
</comment>
<keyword evidence="6" id="KW-0521">NADP</keyword>
<sequence>MTHVIITGGSSGIGLELALIYASRGARLSLIARSRDLLEQARRKLISEHGADAGEVRVEAADVAQEEEIEAAVRRCVEAFGPCDILVTSAGIVEPAPFEEQQSAAFRRQMETNFSGTVHTVRAVYADMKRRRRGKIMMISSGAGLIGIYGYSAYCASKFALHGFAQALRSEARRHDVQISVSFPPDTETPQFERELSLRPREANVIMGTVRPWAADAVARRIAAGIDQQRFEVYFGTTLFLLGRFAPAVRPLINWWLDRAIARGSGR</sequence>
<dbReference type="InterPro" id="IPR002347">
    <property type="entry name" value="SDR_fam"/>
</dbReference>
<keyword evidence="7" id="KW-0746">Sphingolipid metabolism</keyword>
<dbReference type="PANTHER" id="PTHR43550:SF3">
    <property type="entry name" value="3-KETODIHYDROSPHINGOSINE REDUCTASE"/>
    <property type="match status" value="1"/>
</dbReference>
<keyword evidence="5" id="KW-0256">Endoplasmic reticulum</keyword>
<dbReference type="Gene3D" id="3.40.50.720">
    <property type="entry name" value="NAD(P)-binding Rossmann-like Domain"/>
    <property type="match status" value="1"/>
</dbReference>
<evidence type="ECO:0000256" key="10">
    <source>
        <dbReference type="ARBA" id="ARBA00026112"/>
    </source>
</evidence>
<comment type="subcellular location">
    <subcellularLocation>
        <location evidence="1">Endoplasmic reticulum</location>
    </subcellularLocation>
</comment>
<protein>
    <recommendedName>
        <fullName evidence="10">3-dehydrosphinganine reductase</fullName>
        <ecNumber evidence="10">1.1.1.102</ecNumber>
    </recommendedName>
</protein>
<comment type="pathway">
    <text evidence="2">Lipid metabolism; sphingolipid metabolism.</text>
</comment>
<keyword evidence="9" id="KW-0443">Lipid metabolism</keyword>
<dbReference type="PROSITE" id="PS00061">
    <property type="entry name" value="ADH_SHORT"/>
    <property type="match status" value="1"/>
</dbReference>
<comment type="pathway">
    <text evidence="3">Sphingolipid metabolism.</text>
</comment>
<dbReference type="InterPro" id="IPR045022">
    <property type="entry name" value="KDSR-like"/>
</dbReference>
<gene>
    <name evidence="14" type="ORF">O3W52_09960</name>
</gene>
<dbReference type="PANTHER" id="PTHR43550">
    <property type="entry name" value="3-KETODIHYDROSPHINGOSINE REDUCTASE"/>
    <property type="match status" value="1"/>
</dbReference>
<evidence type="ECO:0000256" key="7">
    <source>
        <dbReference type="ARBA" id="ARBA00022919"/>
    </source>
</evidence>